<evidence type="ECO:0000256" key="1">
    <source>
        <dbReference type="SAM" id="MobiDB-lite"/>
    </source>
</evidence>
<feature type="region of interest" description="Disordered" evidence="1">
    <location>
        <begin position="150"/>
        <end position="180"/>
    </location>
</feature>
<dbReference type="SUPFAM" id="SSF81383">
    <property type="entry name" value="F-box domain"/>
    <property type="match status" value="1"/>
</dbReference>
<accession>A0A6G1BMD9</accession>
<comment type="caution">
    <text evidence="2">The sequence shown here is derived from an EMBL/GenBank/DDBJ whole genome shotgun (WGS) entry which is preliminary data.</text>
</comment>
<gene>
    <name evidence="2" type="ORF">E2562_022457</name>
</gene>
<feature type="region of interest" description="Disordered" evidence="1">
    <location>
        <begin position="204"/>
        <end position="234"/>
    </location>
</feature>
<dbReference type="EMBL" id="SPHZ02000012">
    <property type="protein sequence ID" value="KAF0889198.1"/>
    <property type="molecule type" value="Genomic_DNA"/>
</dbReference>
<dbReference type="Proteomes" id="UP000479710">
    <property type="component" value="Unassembled WGS sequence"/>
</dbReference>
<dbReference type="AlphaFoldDB" id="A0A6G1BMD9"/>
<proteinExistence type="predicted"/>
<evidence type="ECO:0000313" key="3">
    <source>
        <dbReference type="Proteomes" id="UP000479710"/>
    </source>
</evidence>
<name>A0A6G1BMD9_9ORYZ</name>
<dbReference type="InterPro" id="IPR036047">
    <property type="entry name" value="F-box-like_dom_sf"/>
</dbReference>
<feature type="compositionally biased region" description="Pro residues" evidence="1">
    <location>
        <begin position="213"/>
        <end position="227"/>
    </location>
</feature>
<sequence>MDGHGDAPVEGADIPLAAAVSSDGPVEGADISLADAPSVAPVEGANISLAAAVPSDGRVEGADITLAAAVHSDRPVEGAGLSLAAAAPSDAVPGGRPGPYLLSELPDDLLIYILLLVNQMDSTVAARTMVLSRRWVGLWAQNALCQRTGGNGTNLPLTTSRRRHHQRQAPWRVGRLSPPKPDALSSGAWIPMCASCGGATMLDEGSLESAVRPTPPPTPRRPLPPARSAPAQGA</sequence>
<evidence type="ECO:0000313" key="2">
    <source>
        <dbReference type="EMBL" id="KAF0889198.1"/>
    </source>
</evidence>
<organism evidence="2 3">
    <name type="scientific">Oryza meyeriana var. granulata</name>
    <dbReference type="NCBI Taxonomy" id="110450"/>
    <lineage>
        <taxon>Eukaryota</taxon>
        <taxon>Viridiplantae</taxon>
        <taxon>Streptophyta</taxon>
        <taxon>Embryophyta</taxon>
        <taxon>Tracheophyta</taxon>
        <taxon>Spermatophyta</taxon>
        <taxon>Magnoliopsida</taxon>
        <taxon>Liliopsida</taxon>
        <taxon>Poales</taxon>
        <taxon>Poaceae</taxon>
        <taxon>BOP clade</taxon>
        <taxon>Oryzoideae</taxon>
        <taxon>Oryzeae</taxon>
        <taxon>Oryzinae</taxon>
        <taxon>Oryza</taxon>
        <taxon>Oryza meyeriana</taxon>
    </lineage>
</organism>
<evidence type="ECO:0008006" key="4">
    <source>
        <dbReference type="Google" id="ProtNLM"/>
    </source>
</evidence>
<protein>
    <recommendedName>
        <fullName evidence="4">F-box domain-containing protein</fullName>
    </recommendedName>
</protein>
<keyword evidence="3" id="KW-1185">Reference proteome</keyword>
<reference evidence="2 3" key="1">
    <citation type="submission" date="2019-11" db="EMBL/GenBank/DDBJ databases">
        <title>Whole genome sequence of Oryza granulata.</title>
        <authorList>
            <person name="Li W."/>
        </authorList>
    </citation>
    <scope>NUCLEOTIDE SEQUENCE [LARGE SCALE GENOMIC DNA]</scope>
    <source>
        <strain evidence="3">cv. Menghai</strain>
        <tissue evidence="2">Leaf</tissue>
    </source>
</reference>